<keyword evidence="7" id="KW-1185">Reference proteome</keyword>
<comment type="function">
    <text evidence="4">Acts as a negative regulator of abscisic acid (ABA) response.</text>
</comment>
<sequence length="482" mass="51792">MVDDSGLELSLGLSFGGSSSKSKVKDAISEPKSEGSASKLMGGNMTISDDSLKNFFKSSPENHDPKGKQKSDPIVYRHESFFTDLSKSSSHVTDCSNDAHSKSQLGKYQDLWMPSNRTIDPEEKKSGSSKRKLPFDEINFQNKNEKQADYVDKHGGNSTEAPSRRNSHASITLEDSSSCVNEDACGPEAGGLTTWLGLQREEKLKSIETSNLNRKNSLNESSLSGKEPNSDFGKVSFGVPLLPQPLPVMAGPYTVSATVPSTSGETNTPGIPSTRVMQLMPNVNGERPVVPANSNNMPLALNQPSVQLQAIEKGSSWAFNSQPLHAFSVKKQTVGVQNQEHFEDGLKTFQGPATHNATGVLSYNGKSSELTIGMTKYVGEATASAQADGSKSRNEATSKPLVESSSCEKPDRRSGIAPYLEFGAYGSYPDLPWVSATGQGPNGKTISGVTYKFNQNEVKVVCACHGIHMSQEEFVRHADGGA</sequence>
<evidence type="ECO:0000256" key="5">
    <source>
        <dbReference type="SAM" id="MobiDB-lite"/>
    </source>
</evidence>
<evidence type="ECO:0000256" key="3">
    <source>
        <dbReference type="ARBA" id="ARBA00023242"/>
    </source>
</evidence>
<dbReference type="GO" id="GO:0045892">
    <property type="term" value="P:negative regulation of DNA-templated transcription"/>
    <property type="evidence" value="ECO:0007669"/>
    <property type="project" value="TreeGrafter"/>
</dbReference>
<dbReference type="GO" id="GO:0005634">
    <property type="term" value="C:nucleus"/>
    <property type="evidence" value="ECO:0007669"/>
    <property type="project" value="UniProtKB-SubCell"/>
</dbReference>
<dbReference type="AlphaFoldDB" id="A0AAP0B156"/>
<feature type="compositionally biased region" description="Basic and acidic residues" evidence="5">
    <location>
        <begin position="143"/>
        <end position="155"/>
    </location>
</feature>
<feature type="compositionally biased region" description="Low complexity" evidence="5">
    <location>
        <begin position="12"/>
        <end position="21"/>
    </location>
</feature>
<feature type="compositionally biased region" description="Polar residues" evidence="5">
    <location>
        <begin position="83"/>
        <end position="106"/>
    </location>
</feature>
<dbReference type="InterPro" id="IPR031307">
    <property type="entry name" value="Ninja_fam"/>
</dbReference>
<keyword evidence="3 4" id="KW-0539">Nucleus</keyword>
<organism evidence="6 7">
    <name type="scientific">Platanthera zijinensis</name>
    <dbReference type="NCBI Taxonomy" id="2320716"/>
    <lineage>
        <taxon>Eukaryota</taxon>
        <taxon>Viridiplantae</taxon>
        <taxon>Streptophyta</taxon>
        <taxon>Embryophyta</taxon>
        <taxon>Tracheophyta</taxon>
        <taxon>Spermatophyta</taxon>
        <taxon>Magnoliopsida</taxon>
        <taxon>Liliopsida</taxon>
        <taxon>Asparagales</taxon>
        <taxon>Orchidaceae</taxon>
        <taxon>Orchidoideae</taxon>
        <taxon>Orchideae</taxon>
        <taxon>Orchidinae</taxon>
        <taxon>Platanthera</taxon>
    </lineage>
</organism>
<evidence type="ECO:0000313" key="6">
    <source>
        <dbReference type="EMBL" id="KAK8923599.1"/>
    </source>
</evidence>
<comment type="caution">
    <text evidence="6">The sequence shown here is derived from an EMBL/GenBank/DDBJ whole genome shotgun (WGS) entry which is preliminary data.</text>
</comment>
<comment type="similarity">
    <text evidence="2 4">Belongs to the Ninja family.</text>
</comment>
<dbReference type="GO" id="GO:0009867">
    <property type="term" value="P:jasmonic acid mediated signaling pathway"/>
    <property type="evidence" value="ECO:0007669"/>
    <property type="project" value="TreeGrafter"/>
</dbReference>
<feature type="compositionally biased region" description="Basic and acidic residues" evidence="5">
    <location>
        <begin position="23"/>
        <end position="33"/>
    </location>
</feature>
<proteinExistence type="inferred from homology"/>
<evidence type="ECO:0000256" key="2">
    <source>
        <dbReference type="ARBA" id="ARBA00006081"/>
    </source>
</evidence>
<comment type="subcellular location">
    <subcellularLocation>
        <location evidence="1 4">Nucleus</location>
    </subcellularLocation>
</comment>
<gene>
    <name evidence="6" type="ORF">KSP39_PZI019102</name>
</gene>
<dbReference type="PANTHER" id="PTHR31413:SF12">
    <property type="entry name" value="AFP HOMOLOG 2"/>
    <property type="match status" value="1"/>
</dbReference>
<feature type="compositionally biased region" description="Polar residues" evidence="5">
    <location>
        <begin position="168"/>
        <end position="180"/>
    </location>
</feature>
<evidence type="ECO:0000256" key="1">
    <source>
        <dbReference type="ARBA" id="ARBA00004123"/>
    </source>
</evidence>
<feature type="compositionally biased region" description="Basic and acidic residues" evidence="5">
    <location>
        <begin position="60"/>
        <end position="81"/>
    </location>
</feature>
<protein>
    <recommendedName>
        <fullName evidence="4">Ninja-family protein</fullName>
    </recommendedName>
    <alternativeName>
        <fullName evidence="4">ABI-binding protein</fullName>
    </alternativeName>
</protein>
<reference evidence="6 7" key="1">
    <citation type="journal article" date="2022" name="Nat. Plants">
        <title>Genomes of leafy and leafless Platanthera orchids illuminate the evolution of mycoheterotrophy.</title>
        <authorList>
            <person name="Li M.H."/>
            <person name="Liu K.W."/>
            <person name="Li Z."/>
            <person name="Lu H.C."/>
            <person name="Ye Q.L."/>
            <person name="Zhang D."/>
            <person name="Wang J.Y."/>
            <person name="Li Y.F."/>
            <person name="Zhong Z.M."/>
            <person name="Liu X."/>
            <person name="Yu X."/>
            <person name="Liu D.K."/>
            <person name="Tu X.D."/>
            <person name="Liu B."/>
            <person name="Hao Y."/>
            <person name="Liao X.Y."/>
            <person name="Jiang Y.T."/>
            <person name="Sun W.H."/>
            <person name="Chen J."/>
            <person name="Chen Y.Q."/>
            <person name="Ai Y."/>
            <person name="Zhai J.W."/>
            <person name="Wu S.S."/>
            <person name="Zhou Z."/>
            <person name="Hsiao Y.Y."/>
            <person name="Wu W.L."/>
            <person name="Chen Y.Y."/>
            <person name="Lin Y.F."/>
            <person name="Hsu J.L."/>
            <person name="Li C.Y."/>
            <person name="Wang Z.W."/>
            <person name="Zhao X."/>
            <person name="Zhong W.Y."/>
            <person name="Ma X.K."/>
            <person name="Ma L."/>
            <person name="Huang J."/>
            <person name="Chen G.Z."/>
            <person name="Huang M.Z."/>
            <person name="Huang L."/>
            <person name="Peng D.H."/>
            <person name="Luo Y.B."/>
            <person name="Zou S.Q."/>
            <person name="Chen S.P."/>
            <person name="Lan S."/>
            <person name="Tsai W.C."/>
            <person name="Van de Peer Y."/>
            <person name="Liu Z.J."/>
        </authorList>
    </citation>
    <scope>NUCLEOTIDE SEQUENCE [LARGE SCALE GENOMIC DNA]</scope>
    <source>
        <strain evidence="6">Lor287</strain>
    </source>
</reference>
<dbReference type="Proteomes" id="UP001418222">
    <property type="component" value="Unassembled WGS sequence"/>
</dbReference>
<evidence type="ECO:0000313" key="7">
    <source>
        <dbReference type="Proteomes" id="UP001418222"/>
    </source>
</evidence>
<accession>A0AAP0B156</accession>
<dbReference type="EMBL" id="JBBWWQ010000017">
    <property type="protein sequence ID" value="KAK8923599.1"/>
    <property type="molecule type" value="Genomic_DNA"/>
</dbReference>
<feature type="region of interest" description="Disordered" evidence="5">
    <location>
        <begin position="12"/>
        <end position="182"/>
    </location>
</feature>
<dbReference type="PANTHER" id="PTHR31413">
    <property type="entry name" value="AFP HOMOLOG 2"/>
    <property type="match status" value="1"/>
</dbReference>
<name>A0AAP0B156_9ASPA</name>
<feature type="region of interest" description="Disordered" evidence="5">
    <location>
        <begin position="383"/>
        <end position="412"/>
    </location>
</feature>
<evidence type="ECO:0000256" key="4">
    <source>
        <dbReference type="RuleBase" id="RU369029"/>
    </source>
</evidence>